<dbReference type="Proteomes" id="UP000002035">
    <property type="component" value="Unassembled WGS sequence"/>
</dbReference>
<feature type="region of interest" description="Disordered" evidence="1">
    <location>
        <begin position="142"/>
        <end position="201"/>
    </location>
</feature>
<evidence type="ECO:0000256" key="1">
    <source>
        <dbReference type="SAM" id="MobiDB-lite"/>
    </source>
</evidence>
<accession>C5FQ85</accession>
<dbReference type="eggNOG" id="ENOG502T1VM">
    <property type="taxonomic scope" value="Eukaryota"/>
</dbReference>
<keyword evidence="3" id="KW-1185">Reference proteome</keyword>
<organism evidence="2 3">
    <name type="scientific">Arthroderma otae (strain ATCC MYA-4605 / CBS 113480)</name>
    <name type="common">Microsporum canis</name>
    <dbReference type="NCBI Taxonomy" id="554155"/>
    <lineage>
        <taxon>Eukaryota</taxon>
        <taxon>Fungi</taxon>
        <taxon>Dikarya</taxon>
        <taxon>Ascomycota</taxon>
        <taxon>Pezizomycotina</taxon>
        <taxon>Eurotiomycetes</taxon>
        <taxon>Eurotiomycetidae</taxon>
        <taxon>Onygenales</taxon>
        <taxon>Arthrodermataceae</taxon>
        <taxon>Microsporum</taxon>
    </lineage>
</organism>
<dbReference type="VEuPathDB" id="FungiDB:MCYG_04857"/>
<feature type="region of interest" description="Disordered" evidence="1">
    <location>
        <begin position="1"/>
        <end position="31"/>
    </location>
</feature>
<reference evidence="3" key="1">
    <citation type="journal article" date="2012" name="MBio">
        <title>Comparative genome analysis of Trichophyton rubrum and related dermatophytes reveals candidate genes involved in infection.</title>
        <authorList>
            <person name="Martinez D.A."/>
            <person name="Oliver B.G."/>
            <person name="Graeser Y."/>
            <person name="Goldberg J.M."/>
            <person name="Li W."/>
            <person name="Martinez-Rossi N.M."/>
            <person name="Monod M."/>
            <person name="Shelest E."/>
            <person name="Barton R.C."/>
            <person name="Birch E."/>
            <person name="Brakhage A.A."/>
            <person name="Chen Z."/>
            <person name="Gurr S.J."/>
            <person name="Heiman D."/>
            <person name="Heitman J."/>
            <person name="Kosti I."/>
            <person name="Rossi A."/>
            <person name="Saif S."/>
            <person name="Samalova M."/>
            <person name="Saunders C.W."/>
            <person name="Shea T."/>
            <person name="Summerbell R.C."/>
            <person name="Xu J."/>
            <person name="Young S."/>
            <person name="Zeng Q."/>
            <person name="Birren B.W."/>
            <person name="Cuomo C.A."/>
            <person name="White T.C."/>
        </authorList>
    </citation>
    <scope>NUCLEOTIDE SEQUENCE [LARGE SCALE GENOMIC DNA]</scope>
    <source>
        <strain evidence="3">ATCC MYA-4605 / CBS 113480</strain>
    </source>
</reference>
<dbReference type="HOGENOM" id="CLU_1011824_0_0_1"/>
<dbReference type="GeneID" id="9223725"/>
<dbReference type="OMA" id="FWRQPAV"/>
<feature type="compositionally biased region" description="Low complexity" evidence="1">
    <location>
        <begin position="159"/>
        <end position="178"/>
    </location>
</feature>
<name>C5FQ85_ARTOC</name>
<dbReference type="EMBL" id="DS995704">
    <property type="protein sequence ID" value="EEQ32038.1"/>
    <property type="molecule type" value="Genomic_DNA"/>
</dbReference>
<dbReference type="AlphaFoldDB" id="C5FQ85"/>
<dbReference type="OrthoDB" id="3914029at2759"/>
<sequence length="259" mass="28620">MEEVPSYEESQASFALDKKQQQQQLGSPSLLPQQLAETRTQRIQSILTTYVDPLLFSQGAAGLYKTTFILVPSSVSSLQDAPSNAYTTPQEPQVIGFPSDEVVRLVRLQGQSHNMEFWRQPAVVFELESAMRARLAASGHRLYVDPPASPLSEPGEPAQQQQQQQQQQQTLSQSQSQSRKGRSRRSIWGRLAGSDDTINDQQLGWRAEEPADQGSSKIPTGLVKVSVVWKDVALRIANEMGLYNTQRGPALCLTVEVGA</sequence>
<gene>
    <name evidence="2" type="ORF">MCYG_04857</name>
</gene>
<evidence type="ECO:0000313" key="2">
    <source>
        <dbReference type="EMBL" id="EEQ32038.1"/>
    </source>
</evidence>
<feature type="compositionally biased region" description="Low complexity" evidence="1">
    <location>
        <begin position="21"/>
        <end position="31"/>
    </location>
</feature>
<proteinExistence type="predicted"/>
<evidence type="ECO:0000313" key="3">
    <source>
        <dbReference type="Proteomes" id="UP000002035"/>
    </source>
</evidence>
<protein>
    <submittedName>
        <fullName evidence="2">Uncharacterized protein</fullName>
    </submittedName>
</protein>
<dbReference type="RefSeq" id="XP_002847120.1">
    <property type="nucleotide sequence ID" value="XM_002847074.1"/>
</dbReference>